<dbReference type="Proteomes" id="UP001501442">
    <property type="component" value="Unassembled WGS sequence"/>
</dbReference>
<gene>
    <name evidence="1" type="ORF">GCM10023196_008060</name>
</gene>
<name>A0ABP8U4S5_9ACTN</name>
<evidence type="ECO:0008006" key="3">
    <source>
        <dbReference type="Google" id="ProtNLM"/>
    </source>
</evidence>
<evidence type="ECO:0000313" key="1">
    <source>
        <dbReference type="EMBL" id="GAA4621179.1"/>
    </source>
</evidence>
<proteinExistence type="predicted"/>
<dbReference type="EMBL" id="BAABHK010000001">
    <property type="protein sequence ID" value="GAA4621179.1"/>
    <property type="molecule type" value="Genomic_DNA"/>
</dbReference>
<comment type="caution">
    <text evidence="1">The sequence shown here is derived from an EMBL/GenBank/DDBJ whole genome shotgun (WGS) entry which is preliminary data.</text>
</comment>
<accession>A0ABP8U4S5</accession>
<evidence type="ECO:0000313" key="2">
    <source>
        <dbReference type="Proteomes" id="UP001501442"/>
    </source>
</evidence>
<organism evidence="1 2">
    <name type="scientific">Actinoallomurus vinaceus</name>
    <dbReference type="NCBI Taxonomy" id="1080074"/>
    <lineage>
        <taxon>Bacteria</taxon>
        <taxon>Bacillati</taxon>
        <taxon>Actinomycetota</taxon>
        <taxon>Actinomycetes</taxon>
        <taxon>Streptosporangiales</taxon>
        <taxon>Thermomonosporaceae</taxon>
        <taxon>Actinoallomurus</taxon>
    </lineage>
</organism>
<protein>
    <recommendedName>
        <fullName evidence="3">ABM domain-containing protein</fullName>
    </recommendedName>
</protein>
<reference evidence="2" key="1">
    <citation type="journal article" date="2019" name="Int. J. Syst. Evol. Microbiol.">
        <title>The Global Catalogue of Microorganisms (GCM) 10K type strain sequencing project: providing services to taxonomists for standard genome sequencing and annotation.</title>
        <authorList>
            <consortium name="The Broad Institute Genomics Platform"/>
            <consortium name="The Broad Institute Genome Sequencing Center for Infectious Disease"/>
            <person name="Wu L."/>
            <person name="Ma J."/>
        </authorList>
    </citation>
    <scope>NUCLEOTIDE SEQUENCE [LARGE SCALE GENOMIC DNA]</scope>
    <source>
        <strain evidence="2">JCM 17939</strain>
    </source>
</reference>
<keyword evidence="2" id="KW-1185">Reference proteome</keyword>
<sequence length="75" mass="9082">MFLSPVVRDRRTGRYLFLLAWEQRGNGSWQARVAWVEQRPASWRVAEAWMRGQDLEPVEGQNYRQVPRRYEEPDF</sequence>